<evidence type="ECO:0000313" key="7">
    <source>
        <dbReference type="EMBL" id="MEU7297104.1"/>
    </source>
</evidence>
<gene>
    <name evidence="7" type="ORF">AB0A76_28530</name>
</gene>
<dbReference type="InterPro" id="IPR036291">
    <property type="entry name" value="NAD(P)-bd_dom_sf"/>
</dbReference>
<comment type="cofactor">
    <cofactor evidence="1">
        <name>NAD(+)</name>
        <dbReference type="ChEBI" id="CHEBI:57540"/>
    </cofactor>
</comment>
<evidence type="ECO:0000256" key="4">
    <source>
        <dbReference type="ARBA" id="ARBA00023239"/>
    </source>
</evidence>
<protein>
    <submittedName>
        <fullName evidence="7">UDP-glucuronic acid decarboxylase family protein</fullName>
    </submittedName>
</protein>
<keyword evidence="3" id="KW-0520">NAD</keyword>
<evidence type="ECO:0000256" key="3">
    <source>
        <dbReference type="ARBA" id="ARBA00023027"/>
    </source>
</evidence>
<reference evidence="7 8" key="1">
    <citation type="submission" date="2024-06" db="EMBL/GenBank/DDBJ databases">
        <title>The Natural Products Discovery Center: Release of the First 8490 Sequenced Strains for Exploring Actinobacteria Biosynthetic Diversity.</title>
        <authorList>
            <person name="Kalkreuter E."/>
            <person name="Kautsar S.A."/>
            <person name="Yang D."/>
            <person name="Bader C.D."/>
            <person name="Teijaro C.N."/>
            <person name="Fluegel L."/>
            <person name="Davis C.M."/>
            <person name="Simpson J.R."/>
            <person name="Lauterbach L."/>
            <person name="Steele A.D."/>
            <person name="Gui C."/>
            <person name="Meng S."/>
            <person name="Li G."/>
            <person name="Viehrig K."/>
            <person name="Ye F."/>
            <person name="Su P."/>
            <person name="Kiefer A.F."/>
            <person name="Nichols A."/>
            <person name="Cepeda A.J."/>
            <person name="Yan W."/>
            <person name="Fan B."/>
            <person name="Jiang Y."/>
            <person name="Adhikari A."/>
            <person name="Zheng C.-J."/>
            <person name="Schuster L."/>
            <person name="Cowan T.M."/>
            <person name="Smanski M.J."/>
            <person name="Chevrette M.G."/>
            <person name="De Carvalho L.P.S."/>
            <person name="Shen B."/>
        </authorList>
    </citation>
    <scope>NUCLEOTIDE SEQUENCE [LARGE SCALE GENOMIC DNA]</scope>
    <source>
        <strain evidence="7 8">NPDC045705</strain>
    </source>
</reference>
<proteinExistence type="predicted"/>
<evidence type="ECO:0000256" key="1">
    <source>
        <dbReference type="ARBA" id="ARBA00001911"/>
    </source>
</evidence>
<organism evidence="7 8">
    <name type="scientific">Streptomyces exfoliatus</name>
    <name type="common">Streptomyces hydrogenans</name>
    <dbReference type="NCBI Taxonomy" id="1905"/>
    <lineage>
        <taxon>Bacteria</taxon>
        <taxon>Bacillati</taxon>
        <taxon>Actinomycetota</taxon>
        <taxon>Actinomycetes</taxon>
        <taxon>Kitasatosporales</taxon>
        <taxon>Streptomycetaceae</taxon>
        <taxon>Streptomyces</taxon>
    </lineage>
</organism>
<evidence type="ECO:0000313" key="8">
    <source>
        <dbReference type="Proteomes" id="UP001551210"/>
    </source>
</evidence>
<dbReference type="Proteomes" id="UP001551210">
    <property type="component" value="Unassembled WGS sequence"/>
</dbReference>
<evidence type="ECO:0000256" key="5">
    <source>
        <dbReference type="SAM" id="MobiDB-lite"/>
    </source>
</evidence>
<dbReference type="RefSeq" id="WP_359214157.1">
    <property type="nucleotide sequence ID" value="NZ_JBEZAM010000057.1"/>
</dbReference>
<dbReference type="Gene3D" id="3.40.50.720">
    <property type="entry name" value="NAD(P)-binding Rossmann-like Domain"/>
    <property type="match status" value="1"/>
</dbReference>
<sequence>MRVAVTGGGGFLGSHLCETLLRRGDSVVCLDNFSTGDAANITHLLSDPAFEFQYADVSASVEVAGHVDAVAHLASPASPPDYLRQPLETLAVGSRGTENALRLALRHDARFILASTSEVYGDPLVHPQEETYWGNVNSIGPRSVYDEAKRYAEALSAAYRRTHGLDVGIARIFNTYGPRMRPHDGRVVSSFITQALTGEPLTIYGDGKQTRSFCYVDDLVRGLVALLGSSEMGPFNLGNPVERTVSELAETVLTMTGSQSEVKYHPLPVDDPVRRRPVITLAREVLGWEPEIDITEGLRRTVAYFASRPDQLAVSAAAIRGGQSETVPPAAVPAAATPSQMIPGPEAASLSVGAATMPEPSASGG</sequence>
<keyword evidence="4" id="KW-0456">Lyase</keyword>
<keyword evidence="8" id="KW-1185">Reference proteome</keyword>
<dbReference type="InterPro" id="IPR044516">
    <property type="entry name" value="UXS-like"/>
</dbReference>
<name>A0ABV3D3T1_STREX</name>
<dbReference type="SUPFAM" id="SSF51735">
    <property type="entry name" value="NAD(P)-binding Rossmann-fold domains"/>
    <property type="match status" value="1"/>
</dbReference>
<dbReference type="InterPro" id="IPR001509">
    <property type="entry name" value="Epimerase_deHydtase"/>
</dbReference>
<evidence type="ECO:0000256" key="2">
    <source>
        <dbReference type="ARBA" id="ARBA00022793"/>
    </source>
</evidence>
<dbReference type="EMBL" id="JBEZAM010000057">
    <property type="protein sequence ID" value="MEU7297104.1"/>
    <property type="molecule type" value="Genomic_DNA"/>
</dbReference>
<keyword evidence="2" id="KW-0210">Decarboxylase</keyword>
<dbReference type="PANTHER" id="PTHR43078">
    <property type="entry name" value="UDP-GLUCURONIC ACID DECARBOXYLASE-RELATED"/>
    <property type="match status" value="1"/>
</dbReference>
<feature type="domain" description="NAD-dependent epimerase/dehydratase" evidence="6">
    <location>
        <begin position="3"/>
        <end position="238"/>
    </location>
</feature>
<feature type="region of interest" description="Disordered" evidence="5">
    <location>
        <begin position="335"/>
        <end position="365"/>
    </location>
</feature>
<evidence type="ECO:0000259" key="6">
    <source>
        <dbReference type="Pfam" id="PF01370"/>
    </source>
</evidence>
<accession>A0ABV3D3T1</accession>
<dbReference type="PANTHER" id="PTHR43078:SF6">
    <property type="entry name" value="UDP-GLUCURONIC ACID DECARBOXYLASE 1"/>
    <property type="match status" value="1"/>
</dbReference>
<dbReference type="Pfam" id="PF01370">
    <property type="entry name" value="Epimerase"/>
    <property type="match status" value="1"/>
</dbReference>
<comment type="caution">
    <text evidence="7">The sequence shown here is derived from an EMBL/GenBank/DDBJ whole genome shotgun (WGS) entry which is preliminary data.</text>
</comment>
<dbReference type="CDD" id="cd05230">
    <property type="entry name" value="UGD_SDR_e"/>
    <property type="match status" value="1"/>
</dbReference>